<accession>A0ABS6ENS8</accession>
<evidence type="ECO:0000256" key="1">
    <source>
        <dbReference type="ARBA" id="ARBA00000677"/>
    </source>
</evidence>
<evidence type="ECO:0000259" key="7">
    <source>
        <dbReference type="Pfam" id="PF10502"/>
    </source>
</evidence>
<comment type="caution">
    <text evidence="8">The sequence shown here is derived from an EMBL/GenBank/DDBJ whole genome shotgun (WGS) entry which is preliminary data.</text>
</comment>
<dbReference type="GO" id="GO:0009003">
    <property type="term" value="F:signal peptidase activity"/>
    <property type="evidence" value="ECO:0007669"/>
    <property type="project" value="UniProtKB-EC"/>
</dbReference>
<dbReference type="InterPro" id="IPR000223">
    <property type="entry name" value="Pept_S26A_signal_pept_1"/>
</dbReference>
<keyword evidence="6" id="KW-1133">Transmembrane helix</keyword>
<dbReference type="NCBIfam" id="TIGR02227">
    <property type="entry name" value="sigpep_I_bact"/>
    <property type="match status" value="1"/>
</dbReference>
<comment type="catalytic activity">
    <reaction evidence="1 6">
        <text>Cleavage of hydrophobic, N-terminal signal or leader sequences from secreted and periplasmic proteins.</text>
        <dbReference type="EC" id="3.4.21.89"/>
    </reaction>
</comment>
<keyword evidence="6" id="KW-0812">Transmembrane</keyword>
<evidence type="ECO:0000256" key="6">
    <source>
        <dbReference type="RuleBase" id="RU362042"/>
    </source>
</evidence>
<keyword evidence="6" id="KW-0645">Protease</keyword>
<dbReference type="PROSITE" id="PS00761">
    <property type="entry name" value="SPASE_I_3"/>
    <property type="match status" value="1"/>
</dbReference>
<protein>
    <recommendedName>
        <fullName evidence="4 6">Signal peptidase I</fullName>
        <ecNumber evidence="4 6">3.4.21.89</ecNumber>
    </recommendedName>
</protein>
<gene>
    <name evidence="8" type="primary">lepB</name>
    <name evidence="8" type="ORF">KQI75_00700</name>
</gene>
<dbReference type="EC" id="3.4.21.89" evidence="4 6"/>
<evidence type="ECO:0000313" key="8">
    <source>
        <dbReference type="EMBL" id="MBU5489155.1"/>
    </source>
</evidence>
<dbReference type="EMBL" id="JAHLQI010000001">
    <property type="protein sequence ID" value="MBU5489155.1"/>
    <property type="molecule type" value="Genomic_DNA"/>
</dbReference>
<comment type="similarity">
    <text evidence="3 6">Belongs to the peptidase S26 family.</text>
</comment>
<feature type="transmembrane region" description="Helical" evidence="6">
    <location>
        <begin position="21"/>
        <end position="43"/>
    </location>
</feature>
<reference evidence="8 9" key="1">
    <citation type="submission" date="2021-06" db="EMBL/GenBank/DDBJ databases">
        <authorList>
            <person name="Sun Q."/>
            <person name="Li D."/>
        </authorList>
    </citation>
    <scope>NUCLEOTIDE SEQUENCE [LARGE SCALE GENOMIC DNA]</scope>
    <source>
        <strain evidence="8 9">MSJd-7</strain>
    </source>
</reference>
<feature type="domain" description="Peptidase S26" evidence="7">
    <location>
        <begin position="22"/>
        <end position="178"/>
    </location>
</feature>
<dbReference type="CDD" id="cd06530">
    <property type="entry name" value="S26_SPase_I"/>
    <property type="match status" value="1"/>
</dbReference>
<evidence type="ECO:0000256" key="5">
    <source>
        <dbReference type="ARBA" id="ARBA00022801"/>
    </source>
</evidence>
<keyword evidence="9" id="KW-1185">Reference proteome</keyword>
<evidence type="ECO:0000256" key="4">
    <source>
        <dbReference type="ARBA" id="ARBA00013208"/>
    </source>
</evidence>
<proteinExistence type="inferred from homology"/>
<evidence type="ECO:0000313" key="9">
    <source>
        <dbReference type="Proteomes" id="UP000783588"/>
    </source>
</evidence>
<dbReference type="PANTHER" id="PTHR43390:SF1">
    <property type="entry name" value="CHLOROPLAST PROCESSING PEPTIDASE"/>
    <property type="match status" value="1"/>
</dbReference>
<organism evidence="8 9">
    <name type="scientific">Butyricicoccus intestinisimiae</name>
    <dbReference type="NCBI Taxonomy" id="2841509"/>
    <lineage>
        <taxon>Bacteria</taxon>
        <taxon>Bacillati</taxon>
        <taxon>Bacillota</taxon>
        <taxon>Clostridia</taxon>
        <taxon>Eubacteriales</taxon>
        <taxon>Butyricicoccaceae</taxon>
        <taxon>Butyricicoccus</taxon>
    </lineage>
</organism>
<dbReference type="InterPro" id="IPR019756">
    <property type="entry name" value="Pept_S26A_signal_pept_1_Ser-AS"/>
</dbReference>
<evidence type="ECO:0000256" key="2">
    <source>
        <dbReference type="ARBA" id="ARBA00004401"/>
    </source>
</evidence>
<name>A0ABS6ENS8_9FIRM</name>
<keyword evidence="5 6" id="KW-0378">Hydrolase</keyword>
<dbReference type="InterPro" id="IPR019758">
    <property type="entry name" value="Pept_S26A_signal_pept_1_CS"/>
</dbReference>
<dbReference type="Proteomes" id="UP000783588">
    <property type="component" value="Unassembled WGS sequence"/>
</dbReference>
<keyword evidence="6" id="KW-0472">Membrane</keyword>
<dbReference type="Pfam" id="PF10502">
    <property type="entry name" value="Peptidase_S26"/>
    <property type="match status" value="1"/>
</dbReference>
<evidence type="ECO:0000256" key="3">
    <source>
        <dbReference type="ARBA" id="ARBA00009370"/>
    </source>
</evidence>
<dbReference type="RefSeq" id="WP_216468768.1">
    <property type="nucleotide sequence ID" value="NZ_JAHLQI010000001.1"/>
</dbReference>
<dbReference type="InterPro" id="IPR019533">
    <property type="entry name" value="Peptidase_S26"/>
</dbReference>
<sequence length="188" mass="20987">MRREKKSSEEEAPKGRFHSELFDWGEALILSLTIVILVFVFGVRIIGVEGSSMVPTLQNGNQLLVSNLFYTPEKGDIVILTKDSFMTSPIVKRVIATEGDTVDIDFETGEVSVNGEVLDETYIAEKTQTHFDMDFPQTVPEGCIFVMGDNRNHSTDSRCEALGMVDTRYVIGKVLMRIYPLNEIGTVS</sequence>
<dbReference type="PROSITE" id="PS00501">
    <property type="entry name" value="SPASE_I_1"/>
    <property type="match status" value="1"/>
</dbReference>
<comment type="subcellular location">
    <subcellularLocation>
        <location evidence="2">Cell membrane</location>
        <topology evidence="2">Single-pass type II membrane protein</topology>
    </subcellularLocation>
    <subcellularLocation>
        <location evidence="6">Membrane</location>
        <topology evidence="6">Single-pass type II membrane protein</topology>
    </subcellularLocation>
</comment>
<dbReference type="PANTHER" id="PTHR43390">
    <property type="entry name" value="SIGNAL PEPTIDASE I"/>
    <property type="match status" value="1"/>
</dbReference>